<keyword evidence="1" id="KW-0418">Kinase</keyword>
<dbReference type="PANTHER" id="PTHR37816">
    <property type="entry name" value="YALI0E33011P"/>
    <property type="match status" value="1"/>
</dbReference>
<keyword evidence="2" id="KW-1185">Reference proteome</keyword>
<comment type="caution">
    <text evidence="1">The sequence shown here is derived from an EMBL/GenBank/DDBJ whole genome shotgun (WGS) entry which is preliminary data.</text>
</comment>
<dbReference type="SUPFAM" id="SSF52540">
    <property type="entry name" value="P-loop containing nucleoside triphosphate hydrolases"/>
    <property type="match status" value="1"/>
</dbReference>
<sequence>MNRILVVGSSGAGKSSLSRRLGEVLDMPVIHLDSIFWQPNWVQMDQEEWMQLNREIVKGNEWIIDGFYPSTIDLRMAKADTVIYLNYPRRVCLFRAFKRRFQYRGTTRPDMGEGCQERLPISFLKYIWDFPKHQKPILEEVLQHAGSHVNIIEFKSPKEAEDYITNLSMQDM</sequence>
<dbReference type="Proteomes" id="UP001236723">
    <property type="component" value="Unassembled WGS sequence"/>
</dbReference>
<gene>
    <name evidence="1" type="ORF">J2R98_002003</name>
</gene>
<dbReference type="NCBIfam" id="NF005994">
    <property type="entry name" value="PRK08118.1"/>
    <property type="match status" value="1"/>
</dbReference>
<dbReference type="GO" id="GO:0016301">
    <property type="term" value="F:kinase activity"/>
    <property type="evidence" value="ECO:0007669"/>
    <property type="project" value="UniProtKB-KW"/>
</dbReference>
<accession>A0ABU0DUN2</accession>
<dbReference type="Gene3D" id="3.40.50.300">
    <property type="entry name" value="P-loop containing nucleotide triphosphate hydrolases"/>
    <property type="match status" value="1"/>
</dbReference>
<dbReference type="InterPro" id="IPR027417">
    <property type="entry name" value="P-loop_NTPase"/>
</dbReference>
<keyword evidence="1" id="KW-0808">Transferase</keyword>
<dbReference type="PANTHER" id="PTHR37816:SF3">
    <property type="entry name" value="MODULATES DNA TOPOLOGY"/>
    <property type="match status" value="1"/>
</dbReference>
<evidence type="ECO:0000313" key="2">
    <source>
        <dbReference type="Proteomes" id="UP001236723"/>
    </source>
</evidence>
<protein>
    <submittedName>
        <fullName evidence="1">Adenylate kinase family enzyme</fullName>
    </submittedName>
</protein>
<dbReference type="InterPro" id="IPR052922">
    <property type="entry name" value="Cytidylate_Kinase-2"/>
</dbReference>
<name>A0ABU0DUN2_9BACI</name>
<proteinExistence type="predicted"/>
<organism evidence="1 2">
    <name type="scientific">Alkalibacillus filiformis</name>
    <dbReference type="NCBI Taxonomy" id="200990"/>
    <lineage>
        <taxon>Bacteria</taxon>
        <taxon>Bacillati</taxon>
        <taxon>Bacillota</taxon>
        <taxon>Bacilli</taxon>
        <taxon>Bacillales</taxon>
        <taxon>Bacillaceae</taxon>
        <taxon>Alkalibacillus</taxon>
    </lineage>
</organism>
<evidence type="ECO:0000313" key="1">
    <source>
        <dbReference type="EMBL" id="MDQ0352169.1"/>
    </source>
</evidence>
<reference evidence="1 2" key="1">
    <citation type="submission" date="2023-07" db="EMBL/GenBank/DDBJ databases">
        <title>Genomic Encyclopedia of Type Strains, Phase IV (KMG-IV): sequencing the most valuable type-strain genomes for metagenomic binning, comparative biology and taxonomic classification.</title>
        <authorList>
            <person name="Goeker M."/>
        </authorList>
    </citation>
    <scope>NUCLEOTIDE SEQUENCE [LARGE SCALE GENOMIC DNA]</scope>
    <source>
        <strain evidence="1 2">DSM 15448</strain>
    </source>
</reference>
<dbReference type="EMBL" id="JAUSUP010000005">
    <property type="protein sequence ID" value="MDQ0352169.1"/>
    <property type="molecule type" value="Genomic_DNA"/>
</dbReference>